<dbReference type="EMBL" id="JARIHO010000004">
    <property type="protein sequence ID" value="KAJ7363062.1"/>
    <property type="molecule type" value="Genomic_DNA"/>
</dbReference>
<dbReference type="Proteomes" id="UP001218218">
    <property type="component" value="Unassembled WGS sequence"/>
</dbReference>
<keyword evidence="2" id="KW-1185">Reference proteome</keyword>
<accession>A0AAD7AML3</accession>
<reference evidence="1" key="1">
    <citation type="submission" date="2023-03" db="EMBL/GenBank/DDBJ databases">
        <title>Massive genome expansion in bonnet fungi (Mycena s.s.) driven by repeated elements and novel gene families across ecological guilds.</title>
        <authorList>
            <consortium name="Lawrence Berkeley National Laboratory"/>
            <person name="Harder C.B."/>
            <person name="Miyauchi S."/>
            <person name="Viragh M."/>
            <person name="Kuo A."/>
            <person name="Thoen E."/>
            <person name="Andreopoulos B."/>
            <person name="Lu D."/>
            <person name="Skrede I."/>
            <person name="Drula E."/>
            <person name="Henrissat B."/>
            <person name="Morin E."/>
            <person name="Kohler A."/>
            <person name="Barry K."/>
            <person name="LaButti K."/>
            <person name="Morin E."/>
            <person name="Salamov A."/>
            <person name="Lipzen A."/>
            <person name="Mereny Z."/>
            <person name="Hegedus B."/>
            <person name="Baldrian P."/>
            <person name="Stursova M."/>
            <person name="Weitz H."/>
            <person name="Taylor A."/>
            <person name="Grigoriev I.V."/>
            <person name="Nagy L.G."/>
            <person name="Martin F."/>
            <person name="Kauserud H."/>
        </authorList>
    </citation>
    <scope>NUCLEOTIDE SEQUENCE</scope>
    <source>
        <strain evidence="1">CBHHK002</strain>
    </source>
</reference>
<dbReference type="AlphaFoldDB" id="A0AAD7AML3"/>
<organism evidence="1 2">
    <name type="scientific">Mycena albidolilacea</name>
    <dbReference type="NCBI Taxonomy" id="1033008"/>
    <lineage>
        <taxon>Eukaryota</taxon>
        <taxon>Fungi</taxon>
        <taxon>Dikarya</taxon>
        <taxon>Basidiomycota</taxon>
        <taxon>Agaricomycotina</taxon>
        <taxon>Agaricomycetes</taxon>
        <taxon>Agaricomycetidae</taxon>
        <taxon>Agaricales</taxon>
        <taxon>Marasmiineae</taxon>
        <taxon>Mycenaceae</taxon>
        <taxon>Mycena</taxon>
    </lineage>
</organism>
<gene>
    <name evidence="1" type="ORF">DFH08DRAFT_800051</name>
</gene>
<proteinExistence type="predicted"/>
<comment type="caution">
    <text evidence="1">The sequence shown here is derived from an EMBL/GenBank/DDBJ whole genome shotgun (WGS) entry which is preliminary data.</text>
</comment>
<protein>
    <submittedName>
        <fullName evidence="1">Uncharacterized protein</fullName>
    </submittedName>
</protein>
<evidence type="ECO:0000313" key="2">
    <source>
        <dbReference type="Proteomes" id="UP001218218"/>
    </source>
</evidence>
<evidence type="ECO:0000313" key="1">
    <source>
        <dbReference type="EMBL" id="KAJ7363062.1"/>
    </source>
</evidence>
<sequence>MTSTDVIPELNNAAHNPRFWCLPPVHDESSEAGTGNFPMYLVTQGGSVGVWHNWTVVKAMRGHHTMQGCVAEWQQHYVLGVHPHPPEPKHAETTIRPIPGPQRNHGHVVEPALQMDLVVAGRAEPPERQYTVSVTREYICVKHLEYQHHVEGDQFVLISCGVRPANIILPHSGEAKEAFLKAEAWAGIYWVDDD</sequence>
<name>A0AAD7AML3_9AGAR</name>